<reference evidence="2" key="1">
    <citation type="submission" date="2018-05" db="EMBL/GenBank/DDBJ databases">
        <authorList>
            <person name="Lanie J.A."/>
            <person name="Ng W.-L."/>
            <person name="Kazmierczak K.M."/>
            <person name="Andrzejewski T.M."/>
            <person name="Davidsen T.M."/>
            <person name="Wayne K.J."/>
            <person name="Tettelin H."/>
            <person name="Glass J.I."/>
            <person name="Rusch D."/>
            <person name="Podicherti R."/>
            <person name="Tsui H.-C.T."/>
            <person name="Winkler M.E."/>
        </authorList>
    </citation>
    <scope>NUCLEOTIDE SEQUENCE</scope>
</reference>
<evidence type="ECO:0000313" key="2">
    <source>
        <dbReference type="EMBL" id="SUZ67667.1"/>
    </source>
</evidence>
<evidence type="ECO:0008006" key="3">
    <source>
        <dbReference type="Google" id="ProtNLM"/>
    </source>
</evidence>
<dbReference type="EMBL" id="UINC01001017">
    <property type="protein sequence ID" value="SUZ67667.1"/>
    <property type="molecule type" value="Genomic_DNA"/>
</dbReference>
<dbReference type="Gene3D" id="3.40.50.10540">
    <property type="entry name" value="Crotonobetainyl-coa:carnitine coa-transferase, domain 1"/>
    <property type="match status" value="1"/>
</dbReference>
<dbReference type="PANTHER" id="PTHR48207:SF3">
    <property type="entry name" value="SUCCINATE--HYDROXYMETHYLGLUTARATE COA-TRANSFERASE"/>
    <property type="match status" value="1"/>
</dbReference>
<dbReference type="InterPro" id="IPR023606">
    <property type="entry name" value="CoA-Trfase_III_dom_1_sf"/>
</dbReference>
<dbReference type="Pfam" id="PF02515">
    <property type="entry name" value="CoA_transf_3"/>
    <property type="match status" value="1"/>
</dbReference>
<dbReference type="InterPro" id="IPR003673">
    <property type="entry name" value="CoA-Trfase_fam_III"/>
</dbReference>
<accession>A0A381PNG9</accession>
<proteinExistence type="predicted"/>
<sequence length="396" mass="42841">MGEAMPLADITVIDLTIARAGPTAVRQLADWGADVVRVESPEGGMEMGGRTSPDYLNLHRNKRSIVIDLKLPEGQEVLHRMVESADVVVENMRTPVKHKLGFDYETLANINPRIILGSISGFGQHGPYSQRGGVDQIAQGMGGMMRITGIPGQGPVRAGVAISDVTAGLQLAVGILTALHERHTTGKGRWVHTSLLESMIGMLDFQAARWTVANDDPPQAGNDHPTLGPMGMYKTLDGHLNLAASGGRLWEAFCKELDASEWLEDERFFSVSARRENKAQLNALIEERLMHDTTTSWVERLNKVGVPCGPVNTVAEAFSDPQVQHLGVAKPVSHPTAGDINIVRNATNLEGVPNDIRLASPLKGQHSEELLAQFGFSSDEIESLARSGVVPPRNPD</sequence>
<organism evidence="2">
    <name type="scientific">marine metagenome</name>
    <dbReference type="NCBI Taxonomy" id="408172"/>
    <lineage>
        <taxon>unclassified sequences</taxon>
        <taxon>metagenomes</taxon>
        <taxon>ecological metagenomes</taxon>
    </lineage>
</organism>
<dbReference type="InterPro" id="IPR044855">
    <property type="entry name" value="CoA-Trfase_III_dom3_sf"/>
</dbReference>
<evidence type="ECO:0000256" key="1">
    <source>
        <dbReference type="ARBA" id="ARBA00022679"/>
    </source>
</evidence>
<name>A0A381PNG9_9ZZZZ</name>
<dbReference type="PANTHER" id="PTHR48207">
    <property type="entry name" value="SUCCINATE--HYDROXYMETHYLGLUTARATE COA-TRANSFERASE"/>
    <property type="match status" value="1"/>
</dbReference>
<dbReference type="GO" id="GO:0008410">
    <property type="term" value="F:CoA-transferase activity"/>
    <property type="evidence" value="ECO:0007669"/>
    <property type="project" value="TreeGrafter"/>
</dbReference>
<dbReference type="AlphaFoldDB" id="A0A381PNG9"/>
<protein>
    <recommendedName>
        <fullName evidence="3">Formyl-CoA transferase</fullName>
    </recommendedName>
</protein>
<dbReference type="SUPFAM" id="SSF89796">
    <property type="entry name" value="CoA-transferase family III (CaiB/BaiF)"/>
    <property type="match status" value="1"/>
</dbReference>
<keyword evidence="1" id="KW-0808">Transferase</keyword>
<dbReference type="Gene3D" id="3.30.1540.10">
    <property type="entry name" value="formyl-coa transferase, domain 3"/>
    <property type="match status" value="1"/>
</dbReference>
<dbReference type="InterPro" id="IPR050483">
    <property type="entry name" value="CoA-transferase_III_domain"/>
</dbReference>
<gene>
    <name evidence="2" type="ORF">METZ01_LOCUS20521</name>
</gene>